<dbReference type="CDD" id="cd00038">
    <property type="entry name" value="CAP_ED"/>
    <property type="match status" value="1"/>
</dbReference>
<keyword evidence="6" id="KW-1185">Reference proteome</keyword>
<dbReference type="CDD" id="cd01949">
    <property type="entry name" value="GGDEF"/>
    <property type="match status" value="1"/>
</dbReference>
<dbReference type="OrthoDB" id="9813903at2"/>
<organism evidence="5 6">
    <name type="scientific">Massilia atriviolacea</name>
    <dbReference type="NCBI Taxonomy" id="2495579"/>
    <lineage>
        <taxon>Bacteria</taxon>
        <taxon>Pseudomonadati</taxon>
        <taxon>Pseudomonadota</taxon>
        <taxon>Betaproteobacteria</taxon>
        <taxon>Burkholderiales</taxon>
        <taxon>Oxalobacteraceae</taxon>
        <taxon>Telluria group</taxon>
        <taxon>Massilia</taxon>
    </lineage>
</organism>
<dbReference type="GO" id="GO:0052621">
    <property type="term" value="F:diguanylate cyclase activity"/>
    <property type="evidence" value="ECO:0007669"/>
    <property type="project" value="UniProtKB-EC"/>
</dbReference>
<feature type="domain" description="GGDEF" evidence="4">
    <location>
        <begin position="190"/>
        <end position="321"/>
    </location>
</feature>
<dbReference type="InterPro" id="IPR029787">
    <property type="entry name" value="Nucleotide_cyclase"/>
</dbReference>
<dbReference type="Gene3D" id="3.30.70.270">
    <property type="match status" value="1"/>
</dbReference>
<accession>A0A430HDC0</accession>
<evidence type="ECO:0000259" key="3">
    <source>
        <dbReference type="PROSITE" id="PS50042"/>
    </source>
</evidence>
<dbReference type="EMBL" id="RXLQ01000024">
    <property type="protein sequence ID" value="RSZ55535.1"/>
    <property type="molecule type" value="Genomic_DNA"/>
</dbReference>
<dbReference type="RefSeq" id="WP_126077452.1">
    <property type="nucleotide sequence ID" value="NZ_CP051166.1"/>
</dbReference>
<dbReference type="InterPro" id="IPR014710">
    <property type="entry name" value="RmlC-like_jellyroll"/>
</dbReference>
<reference evidence="5 6" key="1">
    <citation type="submission" date="2018-12" db="EMBL/GenBank/DDBJ databases">
        <authorList>
            <person name="Yang E."/>
        </authorList>
    </citation>
    <scope>NUCLEOTIDE SEQUENCE [LARGE SCALE GENOMIC DNA]</scope>
    <source>
        <strain evidence="5 6">SOD</strain>
    </source>
</reference>
<evidence type="ECO:0000256" key="2">
    <source>
        <dbReference type="ARBA" id="ARBA00034247"/>
    </source>
</evidence>
<dbReference type="Proteomes" id="UP000278085">
    <property type="component" value="Unassembled WGS sequence"/>
</dbReference>
<comment type="caution">
    <text evidence="5">The sequence shown here is derived from an EMBL/GenBank/DDBJ whole genome shotgun (WGS) entry which is preliminary data.</text>
</comment>
<name>A0A430HDC0_9BURK</name>
<dbReference type="SUPFAM" id="SSF55073">
    <property type="entry name" value="Nucleotide cyclase"/>
    <property type="match status" value="1"/>
</dbReference>
<dbReference type="SMART" id="SM00267">
    <property type="entry name" value="GGDEF"/>
    <property type="match status" value="1"/>
</dbReference>
<dbReference type="InterPro" id="IPR000160">
    <property type="entry name" value="GGDEF_dom"/>
</dbReference>
<sequence>MEQIGTFAASAYTIRDLHLFRDIDDEQIAQALAECAVVRLDTGATVEDSNRARLYIVLRGALAVEADTRNGMADGTVSKILPGESVGEQSVLDEAANLASISALEESELLVIEGELVWKLIDQSNGLARNLLRLLSFRIRAANALLRRRQKLGEFYRQLSMNDGLTGLYNRAWMNDMLPKLIATAQRAGTPLALVMLDLDHFKRFNDTHGHLAGDDALRAAADVISTALRPSDFALRYGGEELMVILPETPEPLALMVADRLCARMREAPIFRDMRIPLPHITASFGVALLAPGMDDSALIAAADAALYRAKDGGRNRVSR</sequence>
<dbReference type="InterPro" id="IPR000595">
    <property type="entry name" value="cNMP-bd_dom"/>
</dbReference>
<dbReference type="Gene3D" id="2.60.120.10">
    <property type="entry name" value="Jelly Rolls"/>
    <property type="match status" value="1"/>
</dbReference>
<evidence type="ECO:0000313" key="5">
    <source>
        <dbReference type="EMBL" id="RSZ55535.1"/>
    </source>
</evidence>
<gene>
    <name evidence="5" type="ORF">EJB06_28675</name>
</gene>
<feature type="domain" description="Cyclic nucleotide-binding" evidence="3">
    <location>
        <begin position="54"/>
        <end position="138"/>
    </location>
</feature>
<evidence type="ECO:0000313" key="6">
    <source>
        <dbReference type="Proteomes" id="UP000278085"/>
    </source>
</evidence>
<dbReference type="PANTHER" id="PTHR45138:SF9">
    <property type="entry name" value="DIGUANYLATE CYCLASE DGCM-RELATED"/>
    <property type="match status" value="1"/>
</dbReference>
<dbReference type="NCBIfam" id="TIGR00254">
    <property type="entry name" value="GGDEF"/>
    <property type="match status" value="1"/>
</dbReference>
<protein>
    <recommendedName>
        <fullName evidence="1">diguanylate cyclase</fullName>
        <ecNumber evidence="1">2.7.7.65</ecNumber>
    </recommendedName>
</protein>
<dbReference type="PANTHER" id="PTHR45138">
    <property type="entry name" value="REGULATORY COMPONENTS OF SENSORY TRANSDUCTION SYSTEM"/>
    <property type="match status" value="1"/>
</dbReference>
<dbReference type="PROSITE" id="PS50887">
    <property type="entry name" value="GGDEF"/>
    <property type="match status" value="1"/>
</dbReference>
<dbReference type="EC" id="2.7.7.65" evidence="1"/>
<comment type="catalytic activity">
    <reaction evidence="2">
        <text>2 GTP = 3',3'-c-di-GMP + 2 diphosphate</text>
        <dbReference type="Rhea" id="RHEA:24898"/>
        <dbReference type="ChEBI" id="CHEBI:33019"/>
        <dbReference type="ChEBI" id="CHEBI:37565"/>
        <dbReference type="ChEBI" id="CHEBI:58805"/>
        <dbReference type="EC" id="2.7.7.65"/>
    </reaction>
</comment>
<evidence type="ECO:0000256" key="1">
    <source>
        <dbReference type="ARBA" id="ARBA00012528"/>
    </source>
</evidence>
<dbReference type="InterPro" id="IPR043128">
    <property type="entry name" value="Rev_trsase/Diguanyl_cyclase"/>
</dbReference>
<dbReference type="Pfam" id="PF00027">
    <property type="entry name" value="cNMP_binding"/>
    <property type="match status" value="1"/>
</dbReference>
<proteinExistence type="predicted"/>
<dbReference type="Pfam" id="PF00990">
    <property type="entry name" value="GGDEF"/>
    <property type="match status" value="1"/>
</dbReference>
<dbReference type="PROSITE" id="PS50042">
    <property type="entry name" value="CNMP_BINDING_3"/>
    <property type="match status" value="1"/>
</dbReference>
<dbReference type="InterPro" id="IPR018490">
    <property type="entry name" value="cNMP-bd_dom_sf"/>
</dbReference>
<dbReference type="AlphaFoldDB" id="A0A430HDC0"/>
<dbReference type="SUPFAM" id="SSF51206">
    <property type="entry name" value="cAMP-binding domain-like"/>
    <property type="match status" value="1"/>
</dbReference>
<dbReference type="InterPro" id="IPR050469">
    <property type="entry name" value="Diguanylate_Cyclase"/>
</dbReference>
<evidence type="ECO:0000259" key="4">
    <source>
        <dbReference type="PROSITE" id="PS50887"/>
    </source>
</evidence>
<dbReference type="FunFam" id="3.30.70.270:FF:000001">
    <property type="entry name" value="Diguanylate cyclase domain protein"/>
    <property type="match status" value="1"/>
</dbReference>